<feature type="region of interest" description="Disordered" evidence="1">
    <location>
        <begin position="312"/>
        <end position="333"/>
    </location>
</feature>
<dbReference type="OrthoDB" id="250175at2759"/>
<proteinExistence type="predicted"/>
<accession>A0A2T5M6S2</accession>
<dbReference type="InterPro" id="IPR011990">
    <property type="entry name" value="TPR-like_helical_dom_sf"/>
</dbReference>
<feature type="region of interest" description="Disordered" evidence="1">
    <location>
        <begin position="32"/>
        <end position="101"/>
    </location>
</feature>
<dbReference type="SUPFAM" id="SSF81901">
    <property type="entry name" value="HCP-like"/>
    <property type="match status" value="1"/>
</dbReference>
<evidence type="ECO:0000313" key="2">
    <source>
        <dbReference type="EMBL" id="PTU24224.1"/>
    </source>
</evidence>
<feature type="region of interest" description="Disordered" evidence="1">
    <location>
        <begin position="210"/>
        <end position="229"/>
    </location>
</feature>
<comment type="caution">
    <text evidence="2">The sequence shown here is derived from an EMBL/GenBank/DDBJ whole genome shotgun (WGS) entry which is preliminary data.</text>
</comment>
<name>A0A2T5M6S2_9EURO</name>
<evidence type="ECO:0000313" key="3">
    <source>
        <dbReference type="Proteomes" id="UP000244073"/>
    </source>
</evidence>
<feature type="region of interest" description="Disordered" evidence="1">
    <location>
        <begin position="404"/>
        <end position="424"/>
    </location>
</feature>
<dbReference type="AlphaFoldDB" id="A0A2T5M6S2"/>
<feature type="compositionally biased region" description="Polar residues" evidence="1">
    <location>
        <begin position="85"/>
        <end position="95"/>
    </location>
</feature>
<gene>
    <name evidence="2" type="ORF">P175DRAFT_0497331</name>
</gene>
<sequence>MSLPRSSCSLRKWSSIPCPHILFAKPSALSYVRPNDHPPRRQHQRAPNNEARNFHSTTPCAKKAPARSPAASRSQDVSRRGKPVSSHTTQPNTPAQGDLPAQLKALDKNGPRMMRELLRDGVLDSITEQSFMHIAKGLLESAFNHPPSASAIQTLSAENNADPNLIFKIGYVTSAANPRFREWILSSCTLAGARIPLFITANRYINRADSSGSSGSGIGGSVSSDPRSGPVLAQIETLAKQAERDPRAMLIHAKVLGLQGEYTEALALTEDLMRMIEPSKLPPALEDNLGIWKIEPPWQVYLWLKRAQQNANKNNKGRDASKEKDQEKGKETEEEIIRVAAVEYQDPTALLRYADLMMQRGDLTMYEECMGKAATAGNPDACRKLGNFYYLTFLRRYPRLLKNGKQVPAEPDTPPGTNTGNPQATSNFFTRLSAVFGPRPLPEYRALALEWYRLGLAHGCPKAGIILSILFREDGVDDSTLDKVIPLVTGSREMLSLVQHMRVHWEDKESRFEVPEKLLDV</sequence>
<organism evidence="2 3">
    <name type="scientific">Aspergillus ochraceoroseus IBT 24754</name>
    <dbReference type="NCBI Taxonomy" id="1392256"/>
    <lineage>
        <taxon>Eukaryota</taxon>
        <taxon>Fungi</taxon>
        <taxon>Dikarya</taxon>
        <taxon>Ascomycota</taxon>
        <taxon>Pezizomycotina</taxon>
        <taxon>Eurotiomycetes</taxon>
        <taxon>Eurotiomycetidae</taxon>
        <taxon>Eurotiales</taxon>
        <taxon>Aspergillaceae</taxon>
        <taxon>Aspergillus</taxon>
        <taxon>Aspergillus subgen. Nidulantes</taxon>
    </lineage>
</organism>
<dbReference type="GeneID" id="63813141"/>
<evidence type="ECO:0000256" key="1">
    <source>
        <dbReference type="SAM" id="MobiDB-lite"/>
    </source>
</evidence>
<dbReference type="RefSeq" id="XP_040755616.1">
    <property type="nucleotide sequence ID" value="XM_040896259.1"/>
</dbReference>
<feature type="compositionally biased region" description="Low complexity" evidence="1">
    <location>
        <begin position="61"/>
        <end position="74"/>
    </location>
</feature>
<feature type="compositionally biased region" description="Basic and acidic residues" evidence="1">
    <location>
        <begin position="316"/>
        <end position="333"/>
    </location>
</feature>
<dbReference type="Gene3D" id="1.25.40.10">
    <property type="entry name" value="Tetratricopeptide repeat domain"/>
    <property type="match status" value="1"/>
</dbReference>
<dbReference type="Proteomes" id="UP000244073">
    <property type="component" value="Unassembled WGS sequence"/>
</dbReference>
<dbReference type="VEuPathDB" id="FungiDB:P175DRAFT_0497331"/>
<reference evidence="2 3" key="1">
    <citation type="journal article" date="2018" name="Proc. Natl. Acad. Sci. U.S.A.">
        <title>Linking secondary metabolites to gene clusters through genome sequencing of six diverse Aspergillus species.</title>
        <authorList>
            <person name="Kaerboelling I."/>
            <person name="Vesth T.C."/>
            <person name="Frisvad J.C."/>
            <person name="Nybo J.L."/>
            <person name="Theobald S."/>
            <person name="Kuo A."/>
            <person name="Bowyer P."/>
            <person name="Matsuda Y."/>
            <person name="Mondo S."/>
            <person name="Lyhne E.K."/>
            <person name="Kogle M.E."/>
            <person name="Clum A."/>
            <person name="Lipzen A."/>
            <person name="Salamov A."/>
            <person name="Ngan C.Y."/>
            <person name="Daum C."/>
            <person name="Chiniquy J."/>
            <person name="Barry K."/>
            <person name="LaButti K."/>
            <person name="Haridas S."/>
            <person name="Simmons B.A."/>
            <person name="Magnuson J.K."/>
            <person name="Mortensen U.H."/>
            <person name="Larsen T.O."/>
            <person name="Grigoriev I.V."/>
            <person name="Baker S.E."/>
            <person name="Andersen M.R."/>
        </authorList>
    </citation>
    <scope>NUCLEOTIDE SEQUENCE [LARGE SCALE GENOMIC DNA]</scope>
    <source>
        <strain evidence="2 3">IBT 24754</strain>
    </source>
</reference>
<dbReference type="EMBL" id="MSFN02000001">
    <property type="protein sequence ID" value="PTU24224.1"/>
    <property type="molecule type" value="Genomic_DNA"/>
</dbReference>
<protein>
    <submittedName>
        <fullName evidence="2">Uncharacterized protein</fullName>
    </submittedName>
</protein>
<feature type="compositionally biased region" description="Polar residues" evidence="1">
    <location>
        <begin position="45"/>
        <end position="59"/>
    </location>
</feature>